<name>A0A7W9S0K8_9HYPH</name>
<dbReference type="Proteomes" id="UP000533306">
    <property type="component" value="Unassembled WGS sequence"/>
</dbReference>
<reference evidence="1 2" key="1">
    <citation type="submission" date="2020-08" db="EMBL/GenBank/DDBJ databases">
        <title>Genomic Encyclopedia of Type Strains, Phase IV (KMG-IV): sequencing the most valuable type-strain genomes for metagenomic binning, comparative biology and taxonomic classification.</title>
        <authorList>
            <person name="Goeker M."/>
        </authorList>
    </citation>
    <scope>NUCLEOTIDE SEQUENCE [LARGE SCALE GENOMIC DNA]</scope>
    <source>
        <strain evidence="1 2">DSM 11099</strain>
    </source>
</reference>
<organism evidence="1 2">
    <name type="scientific">Aquamicrobium lusatiense</name>
    <dbReference type="NCBI Taxonomy" id="89772"/>
    <lineage>
        <taxon>Bacteria</taxon>
        <taxon>Pseudomonadati</taxon>
        <taxon>Pseudomonadota</taxon>
        <taxon>Alphaproteobacteria</taxon>
        <taxon>Hyphomicrobiales</taxon>
        <taxon>Phyllobacteriaceae</taxon>
        <taxon>Aquamicrobium</taxon>
    </lineage>
</organism>
<keyword evidence="2" id="KW-1185">Reference proteome</keyword>
<protein>
    <submittedName>
        <fullName evidence="1">Uncharacterized protein</fullName>
    </submittedName>
</protein>
<dbReference type="RefSeq" id="WP_183827450.1">
    <property type="nucleotide sequence ID" value="NZ_JACHEU010000001.1"/>
</dbReference>
<sequence>MSVICELRFELPVGEDDARIDNLLWIAREMVEGLVAHDDGKESRGVA</sequence>
<dbReference type="AlphaFoldDB" id="A0A7W9S0K8"/>
<gene>
    <name evidence="1" type="ORF">HNR59_001252</name>
</gene>
<comment type="caution">
    <text evidence="1">The sequence shown here is derived from an EMBL/GenBank/DDBJ whole genome shotgun (WGS) entry which is preliminary data.</text>
</comment>
<evidence type="ECO:0000313" key="2">
    <source>
        <dbReference type="Proteomes" id="UP000533306"/>
    </source>
</evidence>
<accession>A0A7W9S0K8</accession>
<proteinExistence type="predicted"/>
<evidence type="ECO:0000313" key="1">
    <source>
        <dbReference type="EMBL" id="MBB6011907.1"/>
    </source>
</evidence>
<dbReference type="EMBL" id="JACHEU010000001">
    <property type="protein sequence ID" value="MBB6011907.1"/>
    <property type="molecule type" value="Genomic_DNA"/>
</dbReference>